<sequence>MQSDAQKRNVNLPVEKYTAHGYASPLSTLNMKRKKNGPRTPNRCHPVPEGWEAHISPVPYSSIRSPLSHGTPA</sequence>
<gene>
    <name evidence="2" type="ORF">BC792_10920</name>
</gene>
<dbReference type="Proteomes" id="UP000325105">
    <property type="component" value="Unassembled WGS sequence"/>
</dbReference>
<accession>A0A5S5DJN4</accession>
<proteinExistence type="predicted"/>
<evidence type="ECO:0000313" key="3">
    <source>
        <dbReference type="Proteomes" id="UP000325105"/>
    </source>
</evidence>
<dbReference type="EMBL" id="VNHX01000009">
    <property type="protein sequence ID" value="TYP95824.1"/>
    <property type="molecule type" value="Genomic_DNA"/>
</dbReference>
<evidence type="ECO:0000256" key="1">
    <source>
        <dbReference type="SAM" id="MobiDB-lite"/>
    </source>
</evidence>
<keyword evidence="3" id="KW-1185">Reference proteome</keyword>
<comment type="caution">
    <text evidence="2">The sequence shown here is derived from an EMBL/GenBank/DDBJ whole genome shotgun (WGS) entry which is preliminary data.</text>
</comment>
<name>A0A5S5DJN4_9SPHI</name>
<feature type="region of interest" description="Disordered" evidence="1">
    <location>
        <begin position="25"/>
        <end position="50"/>
    </location>
</feature>
<dbReference type="AlphaFoldDB" id="A0A5S5DJN4"/>
<reference evidence="2 3" key="1">
    <citation type="submission" date="2019-07" db="EMBL/GenBank/DDBJ databases">
        <title>Genomic Encyclopedia of Archaeal and Bacterial Type Strains, Phase II (KMG-II): from individual species to whole genera.</title>
        <authorList>
            <person name="Goeker M."/>
        </authorList>
    </citation>
    <scope>NUCLEOTIDE SEQUENCE [LARGE SCALE GENOMIC DNA]</scope>
    <source>
        <strain evidence="2 3">DSM 18850</strain>
    </source>
</reference>
<evidence type="ECO:0000313" key="2">
    <source>
        <dbReference type="EMBL" id="TYP95824.1"/>
    </source>
</evidence>
<organism evidence="2 3">
    <name type="scientific">Sphingobacterium allocomposti</name>
    <dbReference type="NCBI Taxonomy" id="415956"/>
    <lineage>
        <taxon>Bacteria</taxon>
        <taxon>Pseudomonadati</taxon>
        <taxon>Bacteroidota</taxon>
        <taxon>Sphingobacteriia</taxon>
        <taxon>Sphingobacteriales</taxon>
        <taxon>Sphingobacteriaceae</taxon>
        <taxon>Sphingobacterium</taxon>
    </lineage>
</organism>
<protein>
    <submittedName>
        <fullName evidence="2">Uncharacterized protein</fullName>
    </submittedName>
</protein>